<name>A0A0T5P4V3_9RHOB</name>
<dbReference type="Pfam" id="PF17131">
    <property type="entry name" value="LolA_like"/>
    <property type="match status" value="1"/>
</dbReference>
<feature type="chain" id="PRO_5015044552" description="Uncharacterized protein TP-0789 domain-containing protein" evidence="1">
    <location>
        <begin position="23"/>
        <end position="262"/>
    </location>
</feature>
<protein>
    <recommendedName>
        <fullName evidence="2">Uncharacterized protein TP-0789 domain-containing protein</fullName>
    </recommendedName>
</protein>
<accession>A0A0T5P4V3</accession>
<organism evidence="3 5">
    <name type="scientific">Roseovarius indicus</name>
    <dbReference type="NCBI Taxonomy" id="540747"/>
    <lineage>
        <taxon>Bacteria</taxon>
        <taxon>Pseudomonadati</taxon>
        <taxon>Pseudomonadota</taxon>
        <taxon>Alphaproteobacteria</taxon>
        <taxon>Rhodobacterales</taxon>
        <taxon>Roseobacteraceae</taxon>
        <taxon>Roseovarius</taxon>
    </lineage>
</organism>
<keyword evidence="5" id="KW-1185">Reference proteome</keyword>
<gene>
    <name evidence="4" type="ORF">RIdsm_04334</name>
    <name evidence="3" type="ORF">XM52_18535</name>
</gene>
<evidence type="ECO:0000259" key="2">
    <source>
        <dbReference type="Pfam" id="PF17131"/>
    </source>
</evidence>
<dbReference type="InterPro" id="IPR033399">
    <property type="entry name" value="TP_0789-like"/>
</dbReference>
<dbReference type="KEGG" id="rid:RIdsm_04334"/>
<dbReference type="EMBL" id="LAXI01000014">
    <property type="protein sequence ID" value="KRS16338.1"/>
    <property type="molecule type" value="Genomic_DNA"/>
</dbReference>
<dbReference type="Gene3D" id="2.50.20.10">
    <property type="entry name" value="Lipoprotein localisation LolA/LolB/LppX"/>
    <property type="match status" value="1"/>
</dbReference>
<evidence type="ECO:0000313" key="6">
    <source>
        <dbReference type="Proteomes" id="UP000325785"/>
    </source>
</evidence>
<feature type="signal peptide" evidence="1">
    <location>
        <begin position="1"/>
        <end position="22"/>
    </location>
</feature>
<feature type="domain" description="Uncharacterized protein TP-0789" evidence="2">
    <location>
        <begin position="79"/>
        <end position="261"/>
    </location>
</feature>
<dbReference type="AlphaFoldDB" id="A0A0T5P4V3"/>
<evidence type="ECO:0000313" key="5">
    <source>
        <dbReference type="Proteomes" id="UP000051401"/>
    </source>
</evidence>
<keyword evidence="1" id="KW-0732">Signal</keyword>
<sequence length="262" mass="29379">MKVLHCILVSLFAAVVATGAMAETAAQKGTRIAQMADRADDGFGDLVVDGEMILKTSRGQQSKRRFTTKTREGRGGSAQMTILEFEWPGDIRDTSLLTHSYAGRADDQWLYLPSVGRVKKVTGAGRSGSFVGSEFSYEDMVDQEAGNYSHTWVSDGGCPTGQGTCHVLSRVPKHRSGYSRQVAWIDTSAYRYQAVQFYDRRGQLLKTLTFGGYRQYQGRYWRPSRMVMVNHLTGKSTVLNWSNYRFNVGLSEREFSRHALTQ</sequence>
<reference evidence="3 5" key="1">
    <citation type="submission" date="2015-04" db="EMBL/GenBank/DDBJ databases">
        <title>The draft genome sequence of Roseovarius indicus B108T.</title>
        <authorList>
            <person name="Li G."/>
            <person name="Lai Q."/>
            <person name="Shao Z."/>
            <person name="Yan P."/>
        </authorList>
    </citation>
    <scope>NUCLEOTIDE SEQUENCE [LARGE SCALE GENOMIC DNA]</scope>
    <source>
        <strain evidence="3 5">B108</strain>
    </source>
</reference>
<dbReference type="Proteomes" id="UP000325785">
    <property type="component" value="Chromosome"/>
</dbReference>
<dbReference type="RefSeq" id="WP_057818282.1">
    <property type="nucleotide sequence ID" value="NZ_CAXRJZ010000051.1"/>
</dbReference>
<evidence type="ECO:0000313" key="4">
    <source>
        <dbReference type="EMBL" id="QEW28503.1"/>
    </source>
</evidence>
<proteinExistence type="predicted"/>
<evidence type="ECO:0000313" key="3">
    <source>
        <dbReference type="EMBL" id="KRS16338.1"/>
    </source>
</evidence>
<evidence type="ECO:0000256" key="1">
    <source>
        <dbReference type="SAM" id="SignalP"/>
    </source>
</evidence>
<dbReference type="CDD" id="cd16329">
    <property type="entry name" value="LolA_like"/>
    <property type="match status" value="1"/>
</dbReference>
<dbReference type="STRING" id="540747.SAMN04488031_10552"/>
<dbReference type="PATRIC" id="fig|540747.5.peg.1460"/>
<dbReference type="EMBL" id="CP031598">
    <property type="protein sequence ID" value="QEW28503.1"/>
    <property type="molecule type" value="Genomic_DNA"/>
</dbReference>
<dbReference type="Proteomes" id="UP000051401">
    <property type="component" value="Unassembled WGS sequence"/>
</dbReference>
<reference evidence="4 6" key="2">
    <citation type="submission" date="2018-08" db="EMBL/GenBank/DDBJ databases">
        <title>Genetic Globetrotter - A new plasmid hitch-hiking vast phylogenetic and geographic distances.</title>
        <authorList>
            <person name="Vollmers J."/>
            <person name="Petersen J."/>
        </authorList>
    </citation>
    <scope>NUCLEOTIDE SEQUENCE [LARGE SCALE GENOMIC DNA]</scope>
    <source>
        <strain evidence="4 6">DSM 26383</strain>
    </source>
</reference>
<dbReference type="OrthoDB" id="9803781at2"/>